<feature type="transmembrane region" description="Helical" evidence="1">
    <location>
        <begin position="42"/>
        <end position="62"/>
    </location>
</feature>
<dbReference type="Proteomes" id="UP000215224">
    <property type="component" value="Chromosome"/>
</dbReference>
<evidence type="ECO:0000256" key="1">
    <source>
        <dbReference type="SAM" id="Phobius"/>
    </source>
</evidence>
<reference evidence="2 3" key="1">
    <citation type="submission" date="2016-12" db="EMBL/GenBank/DDBJ databases">
        <title>The whole genome sequencing and assembly of Bacillus cohnii DSM 6307T strain.</title>
        <authorList>
            <person name="Lee Y.-J."/>
            <person name="Yi H."/>
            <person name="Bahn Y.-S."/>
            <person name="Kim J.F."/>
            <person name="Lee D.-W."/>
        </authorList>
    </citation>
    <scope>NUCLEOTIDE SEQUENCE [LARGE SCALE GENOMIC DNA]</scope>
    <source>
        <strain evidence="2 3">DSM 6307</strain>
    </source>
</reference>
<feature type="transmembrane region" description="Helical" evidence="1">
    <location>
        <begin position="12"/>
        <end position="30"/>
    </location>
</feature>
<accession>A0A223KMX7</accession>
<proteinExistence type="predicted"/>
<sequence>MSRENRIAEIIVRIGVGIIAFGILFGIVIGASHYEFDWLMALYWWVVSFVVGILFIGFAEVIELLHKIHEKVDLAIGNENDSNVPVFNDTNPKYRQTKWSLSMEEEDSIRNMFSGKVKEITVTPFQDIVYVELENNAYKILEVGYFTPKEVPFNLLTDELNEWLKEKHKK</sequence>
<keyword evidence="3" id="KW-1185">Reference proteome</keyword>
<keyword evidence="1" id="KW-0812">Transmembrane</keyword>
<keyword evidence="1" id="KW-0472">Membrane</keyword>
<evidence type="ECO:0000313" key="3">
    <source>
        <dbReference type="Proteomes" id="UP000215224"/>
    </source>
</evidence>
<name>A0A223KMX7_9BACI</name>
<gene>
    <name evidence="2" type="ORF">BC6307_04985</name>
</gene>
<dbReference type="EMBL" id="CP018866">
    <property type="protein sequence ID" value="AST90683.1"/>
    <property type="molecule type" value="Genomic_DNA"/>
</dbReference>
<keyword evidence="1" id="KW-1133">Transmembrane helix</keyword>
<dbReference type="AlphaFoldDB" id="A0A223KMX7"/>
<dbReference type="RefSeq" id="WP_066414631.1">
    <property type="nucleotide sequence ID" value="NZ_CP018866.1"/>
</dbReference>
<protein>
    <submittedName>
        <fullName evidence="2">Uncharacterized protein</fullName>
    </submittedName>
</protein>
<evidence type="ECO:0000313" key="2">
    <source>
        <dbReference type="EMBL" id="AST90683.1"/>
    </source>
</evidence>
<organism evidence="2 3">
    <name type="scientific">Sutcliffiella cohnii</name>
    <dbReference type="NCBI Taxonomy" id="33932"/>
    <lineage>
        <taxon>Bacteria</taxon>
        <taxon>Bacillati</taxon>
        <taxon>Bacillota</taxon>
        <taxon>Bacilli</taxon>
        <taxon>Bacillales</taxon>
        <taxon>Bacillaceae</taxon>
        <taxon>Sutcliffiella</taxon>
    </lineage>
</organism>
<dbReference type="KEGG" id="bcoh:BC6307_04985"/>